<dbReference type="RefSeq" id="WP_394830821.1">
    <property type="nucleotide sequence ID" value="NZ_CP089929.1"/>
</dbReference>
<keyword evidence="2" id="KW-1185">Reference proteome</keyword>
<organism evidence="1 2">
    <name type="scientific">Pendulispora rubella</name>
    <dbReference type="NCBI Taxonomy" id="2741070"/>
    <lineage>
        <taxon>Bacteria</taxon>
        <taxon>Pseudomonadati</taxon>
        <taxon>Myxococcota</taxon>
        <taxon>Myxococcia</taxon>
        <taxon>Myxococcales</taxon>
        <taxon>Sorangiineae</taxon>
        <taxon>Pendulisporaceae</taxon>
        <taxon>Pendulispora</taxon>
    </lineage>
</organism>
<evidence type="ECO:0000313" key="1">
    <source>
        <dbReference type="EMBL" id="WXB01211.1"/>
    </source>
</evidence>
<dbReference type="EMBL" id="CP089983">
    <property type="protein sequence ID" value="WXB01211.1"/>
    <property type="molecule type" value="Genomic_DNA"/>
</dbReference>
<protein>
    <submittedName>
        <fullName evidence="1">Dipeptidase</fullName>
    </submittedName>
</protein>
<dbReference type="PROSITE" id="PS51365">
    <property type="entry name" value="RENAL_DIPEPTIDASE_2"/>
    <property type="match status" value="1"/>
</dbReference>
<dbReference type="InterPro" id="IPR006311">
    <property type="entry name" value="TAT_signal"/>
</dbReference>
<dbReference type="PROSITE" id="PS51257">
    <property type="entry name" value="PROKAR_LIPOPROTEIN"/>
    <property type="match status" value="1"/>
</dbReference>
<evidence type="ECO:0000313" key="2">
    <source>
        <dbReference type="Proteomes" id="UP001374803"/>
    </source>
</evidence>
<dbReference type="SUPFAM" id="SSF51556">
    <property type="entry name" value="Metallo-dependent hydrolases"/>
    <property type="match status" value="1"/>
</dbReference>
<dbReference type="Pfam" id="PF01244">
    <property type="entry name" value="Peptidase_M19"/>
    <property type="match status" value="1"/>
</dbReference>
<dbReference type="PANTHER" id="PTHR10443:SF12">
    <property type="entry name" value="DIPEPTIDASE"/>
    <property type="match status" value="1"/>
</dbReference>
<dbReference type="InterPro" id="IPR008257">
    <property type="entry name" value="Pept_M19"/>
</dbReference>
<dbReference type="InterPro" id="IPR032466">
    <property type="entry name" value="Metal_Hydrolase"/>
</dbReference>
<name>A0ABZ2KW30_9BACT</name>
<dbReference type="PROSITE" id="PS51318">
    <property type="entry name" value="TAT"/>
    <property type="match status" value="1"/>
</dbReference>
<sequence>MTSNRLSRRDLVSFAAATLVAGCAGRDANAETPRQAPAVPVKRSVFDSGILFDAAGTIGRDDWAPERGEPLNAKDIEEVLSSGMTAINITVDAGSDPQRPFETTLATIAVIHREIAAHPEALFLVRNAADLRAAKQLKKVGLILSFQVPDELGSKLEHFDTFHNLGVRVMQLTYNPRSLLGDGCAEPANAGLSALGRQAIERMNARGVVIDLSHCGQRTTAEAIEHSKRPVAITHTGCAALTDVPRNKRDDELKRCADKGGVIGIYLMPFFLRRGTQAMASDVIAHIEHAINVCGEDHVGIGTDGTLSAIEVTQAYIDNFHKTMDERKKSGIAAPGEDRDIYPFVPDLNTPRRFQVLGEKLLARKHPESRVRKILGGNFARLFTEVCG</sequence>
<dbReference type="PANTHER" id="PTHR10443">
    <property type="entry name" value="MICROSOMAL DIPEPTIDASE"/>
    <property type="match status" value="1"/>
</dbReference>
<gene>
    <name evidence="1" type="ORF">LVJ94_30360</name>
</gene>
<dbReference type="Proteomes" id="UP001374803">
    <property type="component" value="Chromosome"/>
</dbReference>
<accession>A0ABZ2KW30</accession>
<reference evidence="1" key="1">
    <citation type="submission" date="2021-12" db="EMBL/GenBank/DDBJ databases">
        <title>Discovery of the Pendulisporaceae a myxobacterial family with distinct sporulation behavior and unique specialized metabolism.</title>
        <authorList>
            <person name="Garcia R."/>
            <person name="Popoff A."/>
            <person name="Bader C.D."/>
            <person name="Loehr J."/>
            <person name="Walesch S."/>
            <person name="Walt C."/>
            <person name="Boldt J."/>
            <person name="Bunk B."/>
            <person name="Haeckl F.J.F.P.J."/>
            <person name="Gunesch A.P."/>
            <person name="Birkelbach J."/>
            <person name="Nuebel U."/>
            <person name="Pietschmann T."/>
            <person name="Bach T."/>
            <person name="Mueller R."/>
        </authorList>
    </citation>
    <scope>NUCLEOTIDE SEQUENCE</scope>
    <source>
        <strain evidence="1">MSr11367</strain>
    </source>
</reference>
<proteinExistence type="predicted"/>
<dbReference type="Gene3D" id="3.20.20.140">
    <property type="entry name" value="Metal-dependent hydrolases"/>
    <property type="match status" value="1"/>
</dbReference>